<dbReference type="Pfam" id="PF07715">
    <property type="entry name" value="Plug"/>
    <property type="match status" value="1"/>
</dbReference>
<evidence type="ECO:0000313" key="10">
    <source>
        <dbReference type="EMBL" id="SDW08382.1"/>
    </source>
</evidence>
<keyword evidence="4 7" id="KW-0812">Transmembrane</keyword>
<keyword evidence="8" id="KW-0732">Signal</keyword>
<keyword evidence="11" id="KW-1185">Reference proteome</keyword>
<dbReference type="PROSITE" id="PS52016">
    <property type="entry name" value="TONB_DEPENDENT_REC_3"/>
    <property type="match status" value="1"/>
</dbReference>
<evidence type="ECO:0000256" key="7">
    <source>
        <dbReference type="PROSITE-ProRule" id="PRU01360"/>
    </source>
</evidence>
<dbReference type="Gene3D" id="2.60.40.1120">
    <property type="entry name" value="Carboxypeptidase-like, regulatory domain"/>
    <property type="match status" value="1"/>
</dbReference>
<keyword evidence="5 7" id="KW-0472">Membrane</keyword>
<evidence type="ECO:0000256" key="4">
    <source>
        <dbReference type="ARBA" id="ARBA00022692"/>
    </source>
</evidence>
<protein>
    <submittedName>
        <fullName evidence="10">TonB-linked outer membrane protein, SusC/RagA family</fullName>
    </submittedName>
</protein>
<accession>A0A8X8IDC3</accession>
<evidence type="ECO:0000256" key="1">
    <source>
        <dbReference type="ARBA" id="ARBA00004571"/>
    </source>
</evidence>
<reference evidence="10 11" key="1">
    <citation type="submission" date="2016-10" db="EMBL/GenBank/DDBJ databases">
        <authorList>
            <person name="Varghese N."/>
            <person name="Submissions S."/>
        </authorList>
    </citation>
    <scope>NUCLEOTIDE SEQUENCE [LARGE SCALE GENOMIC DNA]</scope>
    <source>
        <strain evidence="10 11">DSM 25353</strain>
    </source>
</reference>
<name>A0A8X8IDC3_9BACT</name>
<evidence type="ECO:0000256" key="6">
    <source>
        <dbReference type="ARBA" id="ARBA00023237"/>
    </source>
</evidence>
<evidence type="ECO:0000313" key="11">
    <source>
        <dbReference type="Proteomes" id="UP000198711"/>
    </source>
</evidence>
<proteinExistence type="inferred from homology"/>
<comment type="caution">
    <text evidence="10">The sequence shown here is derived from an EMBL/GenBank/DDBJ whole genome shotgun (WGS) entry which is preliminary data.</text>
</comment>
<evidence type="ECO:0000259" key="9">
    <source>
        <dbReference type="Pfam" id="PF07715"/>
    </source>
</evidence>
<dbReference type="InterPro" id="IPR037066">
    <property type="entry name" value="Plug_dom_sf"/>
</dbReference>
<evidence type="ECO:0000256" key="5">
    <source>
        <dbReference type="ARBA" id="ARBA00023136"/>
    </source>
</evidence>
<dbReference type="Gene3D" id="2.40.170.20">
    <property type="entry name" value="TonB-dependent receptor, beta-barrel domain"/>
    <property type="match status" value="1"/>
</dbReference>
<dbReference type="GO" id="GO:0009279">
    <property type="term" value="C:cell outer membrane"/>
    <property type="evidence" value="ECO:0007669"/>
    <property type="project" value="UniProtKB-SubCell"/>
</dbReference>
<evidence type="ECO:0000256" key="8">
    <source>
        <dbReference type="SAM" id="SignalP"/>
    </source>
</evidence>
<dbReference type="EMBL" id="FNNO01000001">
    <property type="protein sequence ID" value="SDW08382.1"/>
    <property type="molecule type" value="Genomic_DNA"/>
</dbReference>
<keyword evidence="6 7" id="KW-0998">Cell outer membrane</keyword>
<dbReference type="Proteomes" id="UP000198711">
    <property type="component" value="Unassembled WGS sequence"/>
</dbReference>
<comment type="subcellular location">
    <subcellularLocation>
        <location evidence="1 7">Cell outer membrane</location>
        <topology evidence="1 7">Multi-pass membrane protein</topology>
    </subcellularLocation>
</comment>
<evidence type="ECO:0000256" key="2">
    <source>
        <dbReference type="ARBA" id="ARBA00022448"/>
    </source>
</evidence>
<dbReference type="InterPro" id="IPR023996">
    <property type="entry name" value="TonB-dep_OMP_SusC/RagA"/>
</dbReference>
<feature type="signal peptide" evidence="8">
    <location>
        <begin position="1"/>
        <end position="23"/>
    </location>
</feature>
<organism evidence="10 11">
    <name type="scientific">Hydrobacter penzbergensis</name>
    <dbReference type="NCBI Taxonomy" id="1235997"/>
    <lineage>
        <taxon>Bacteria</taxon>
        <taxon>Pseudomonadati</taxon>
        <taxon>Bacteroidota</taxon>
        <taxon>Chitinophagia</taxon>
        <taxon>Chitinophagales</taxon>
        <taxon>Chitinophagaceae</taxon>
        <taxon>Hydrobacter</taxon>
    </lineage>
</organism>
<dbReference type="InterPro" id="IPR036942">
    <property type="entry name" value="Beta-barrel_TonB_sf"/>
</dbReference>
<gene>
    <name evidence="10" type="ORF">SAMN05444410_101197</name>
</gene>
<dbReference type="NCBIfam" id="TIGR04056">
    <property type="entry name" value="OMP_RagA_SusC"/>
    <property type="match status" value="1"/>
</dbReference>
<feature type="domain" description="TonB-dependent receptor plug" evidence="9">
    <location>
        <begin position="124"/>
        <end position="221"/>
    </location>
</feature>
<feature type="chain" id="PRO_5036502396" evidence="8">
    <location>
        <begin position="24"/>
        <end position="1082"/>
    </location>
</feature>
<comment type="similarity">
    <text evidence="7">Belongs to the TonB-dependent receptor family.</text>
</comment>
<dbReference type="Pfam" id="PF13715">
    <property type="entry name" value="CarbopepD_reg_2"/>
    <property type="match status" value="1"/>
</dbReference>
<keyword evidence="2 7" id="KW-0813">Transport</keyword>
<sequence length="1082" mass="119512">MKHQLIRYFKALLLSLTTLVMCAHLSAQSVSVKGKVTDAATKRPVEGVSVTVKHTNIGTTTNANGEFELHVAPANSQLLINYVGYAQKQVNATSQFLDILIDPSSKQLDEVVVTALGVKKETKKLGYAVQEVKGADLVKAREPNPVNGLVGKVAGLDVAISREMLAAPAVSLRGYNISLYVVDGIPITSDTWNLSPDDIESYTVLKGLAATAIYGSRAQDGAILITTKKAKKNDKGYTIEFNSSTQLDKGFIAVPKTQALYGGGDYSQYAFGDGKGGGINDGDYDVWGPKFEGQLVPQYDSPIDPVTGVRKGTPYIARGVDNLKKFIQAGLLTTNNLSFSSANDRSNIRMSLSHTYQQGIVPNTKLNTVNFNINTGYNLSDKLKIEGSLNYNRQFSPNFPDVVYGPNSVIYNLTIWTGADYDVNQLRNYWQPGKEGVQSIFAEYQRYHNPWFMSYEWLRGHYKTDVYGTAALTYKPNSHIEAILRTNVSTFDIMRNEKLPYSAHPYGRELNRGDYSEDRRSMFDNNVEGLVKYTGKIRGGFTIDGLGGVNARNFSYNSSFVKTDYLNVPGLYSFANTLNPLKAYNFNSKMLVLSAYYSLSVDYKKYLSVTTTGRVDKNSTLRLNNNTYFYPSVSVASVISDYIDLPRVISFLKIRGSYATAKAPSTSPYLGPAGYPLGYGTPYTTVYGGPSYSLSDPAYGIGTVYNNQTGAYAPGNKVDPNIKSSVSTSAEYGLDIKFLKNRLGLSATYYDNIKGPGIVTSALSETSGLTGIITNAIKTEIKGAELSLTGSPIQNRKGLSWDVLLNWSTFRETYKELPANLSNYQFQQGDRVDKLYASVTAKTPDGQVINDASGYPVYLPKAQYVGNGDVDWSWAVYNKFTYKTFSLAFQFDGKVGGKVQDRVLRKGIEGGSNIETVQGAVGAAREYEFHHYTDPGFKGTYVGEGVQIISGTPKYDPVTGVITNYKDLQFAPNKSVVNYIQDYVSSYFNDFEHTSVAKTYAKLREVVLTYSLPQRFLGKKSFITKIDVSLVGRNLLYFFPSRFKDMDVDQYSGRNIYSGNSREPNLQTPTTRSYGFNLNIVF</sequence>
<dbReference type="AlphaFoldDB" id="A0A8X8IDC3"/>
<dbReference type="SUPFAM" id="SSF56935">
    <property type="entry name" value="Porins"/>
    <property type="match status" value="1"/>
</dbReference>
<dbReference type="RefSeq" id="WP_092721375.1">
    <property type="nucleotide sequence ID" value="NZ_FNNO01000001.1"/>
</dbReference>
<dbReference type="InterPro" id="IPR039426">
    <property type="entry name" value="TonB-dep_rcpt-like"/>
</dbReference>
<keyword evidence="3 7" id="KW-1134">Transmembrane beta strand</keyword>
<dbReference type="InterPro" id="IPR012910">
    <property type="entry name" value="Plug_dom"/>
</dbReference>
<dbReference type="Gene3D" id="2.170.130.10">
    <property type="entry name" value="TonB-dependent receptor, plug domain"/>
    <property type="match status" value="1"/>
</dbReference>
<evidence type="ECO:0000256" key="3">
    <source>
        <dbReference type="ARBA" id="ARBA00022452"/>
    </source>
</evidence>
<dbReference type="InterPro" id="IPR008969">
    <property type="entry name" value="CarboxyPept-like_regulatory"/>
</dbReference>
<dbReference type="SUPFAM" id="SSF49464">
    <property type="entry name" value="Carboxypeptidase regulatory domain-like"/>
    <property type="match status" value="1"/>
</dbReference>